<accession>A0A853GDY7</accession>
<organism evidence="1 2">
    <name type="scientific">Candidatus Vesicomyosocius endoextente</name>
    <dbReference type="NCBI Taxonomy" id="2738853"/>
    <lineage>
        <taxon>Bacteria</taxon>
        <taxon>Pseudomonadati</taxon>
        <taxon>Pseudomonadota</taxon>
        <taxon>Gammaproteobacteria</taxon>
        <taxon>Candidatus Pseudothioglobaceae</taxon>
        <taxon>Candidatus Vesicomyidisocius</taxon>
    </lineage>
</organism>
<protein>
    <submittedName>
        <fullName evidence="1">Sulfur relay protein DsrC</fullName>
    </submittedName>
</protein>
<dbReference type="AlphaFoldDB" id="A0A853GDY7"/>
<sequence length="60" mass="7049">MLLLSEVIIANPQVDNFEELVIVLREVSKGSDELFFRMDVKPDYVDVPNNWEDRLEASFY</sequence>
<comment type="caution">
    <text evidence="1">The sequence shown here is derived from an EMBL/GenBank/DDBJ whole genome shotgun (WGS) entry which is preliminary data.</text>
</comment>
<name>A0A853GDY7_9GAMM</name>
<proteinExistence type="predicted"/>
<gene>
    <name evidence="1" type="ORF">H0A74_04035</name>
</gene>
<reference evidence="1 2" key="1">
    <citation type="submission" date="2020-05" db="EMBL/GenBank/DDBJ databases">
        <title>Horizontal transmission and recombination maintain forever young bacterial symbiont genomes.</title>
        <authorList>
            <person name="Russell S.L."/>
            <person name="Pepper-Tunick E."/>
            <person name="Svedberg J."/>
            <person name="Byrne A."/>
            <person name="Ruelas Castillo J."/>
            <person name="Vollmers C."/>
            <person name="Beinart R.A."/>
            <person name="Corbett-Detig R."/>
        </authorList>
    </citation>
    <scope>NUCLEOTIDE SEQUENCE [LARGE SCALE GENOMIC DNA]</scope>
    <source>
        <strain evidence="1">Monterey_2004</strain>
    </source>
</reference>
<dbReference type="Proteomes" id="UP000525329">
    <property type="component" value="Unassembled WGS sequence"/>
</dbReference>
<dbReference type="EMBL" id="JACCHU010000002">
    <property type="protein sequence ID" value="NYT52721.1"/>
    <property type="molecule type" value="Genomic_DNA"/>
</dbReference>
<evidence type="ECO:0000313" key="1">
    <source>
        <dbReference type="EMBL" id="NYT52721.1"/>
    </source>
</evidence>
<evidence type="ECO:0000313" key="2">
    <source>
        <dbReference type="Proteomes" id="UP000525329"/>
    </source>
</evidence>